<keyword evidence="6 12" id="KW-0863">Zinc-finger</keyword>
<keyword evidence="4" id="KW-0479">Metal-binding</keyword>
<comment type="subcellular location">
    <subcellularLocation>
        <location evidence="2">Nucleus</location>
    </subcellularLocation>
</comment>
<accession>A0ABD1FEF7</accession>
<organism evidence="14 15">
    <name type="scientific">Hypothenemus hampei</name>
    <name type="common">Coffee berry borer</name>
    <dbReference type="NCBI Taxonomy" id="57062"/>
    <lineage>
        <taxon>Eukaryota</taxon>
        <taxon>Metazoa</taxon>
        <taxon>Ecdysozoa</taxon>
        <taxon>Arthropoda</taxon>
        <taxon>Hexapoda</taxon>
        <taxon>Insecta</taxon>
        <taxon>Pterygota</taxon>
        <taxon>Neoptera</taxon>
        <taxon>Endopterygota</taxon>
        <taxon>Coleoptera</taxon>
        <taxon>Polyphaga</taxon>
        <taxon>Cucujiformia</taxon>
        <taxon>Curculionidae</taxon>
        <taxon>Scolytinae</taxon>
        <taxon>Hypothenemus</taxon>
    </lineage>
</organism>
<dbReference type="PROSITE" id="PS00028">
    <property type="entry name" value="ZINC_FINGER_C2H2_1"/>
    <property type="match status" value="7"/>
</dbReference>
<keyword evidence="7" id="KW-0862">Zinc</keyword>
<evidence type="ECO:0000256" key="1">
    <source>
        <dbReference type="ARBA" id="ARBA00003767"/>
    </source>
</evidence>
<feature type="domain" description="C2H2-type" evidence="13">
    <location>
        <begin position="119"/>
        <end position="142"/>
    </location>
</feature>
<name>A0ABD1FEF7_HYPHA</name>
<dbReference type="PANTHER" id="PTHR24409:SF295">
    <property type="entry name" value="AZ2-RELATED"/>
    <property type="match status" value="1"/>
</dbReference>
<keyword evidence="10" id="KW-0804">Transcription</keyword>
<sequence>MLQDLFVCLVCSAEFQEECEAKNHINTHKSTISCNNCEETFKNHFDLGVHSMKHDPDGKMRCPLCSYVSSNSNLYSFKAHMNFVHLKRFPFYCKECTKGFKHFKTFQEHQNTHAGKKPYICIVCSKGFTYQKYLHVHQVRNHQVGTTGKRIENECSTCNRYFYKPESLEEHLQICYKRKKKPKSETPVKAFLCDSCGQTFTEKAKLLEHLRVHKGDLPFVCTWCGKRFPVKSYLKTHERVHTGEKPYSCEFCGKRFAQHAPFRVHRRMHTGERPYVCDFCGKGFTTNQGLKFHKKNCPDNQLSKMMKRNTTAPEDQQQHSVFGLI</sequence>
<reference evidence="14 15" key="1">
    <citation type="submission" date="2024-05" db="EMBL/GenBank/DDBJ databases">
        <title>Genetic variation in Jamaican populations of the coffee berry borer (Hypothenemus hampei).</title>
        <authorList>
            <person name="Errbii M."/>
            <person name="Myrie A."/>
        </authorList>
    </citation>
    <scope>NUCLEOTIDE SEQUENCE [LARGE SCALE GENOMIC DNA]</scope>
    <source>
        <strain evidence="14">JA-Hopewell-2020-01-JO</strain>
        <tissue evidence="14">Whole body</tissue>
    </source>
</reference>
<evidence type="ECO:0000313" key="14">
    <source>
        <dbReference type="EMBL" id="KAL1517645.1"/>
    </source>
</evidence>
<dbReference type="GO" id="GO:0005634">
    <property type="term" value="C:nucleus"/>
    <property type="evidence" value="ECO:0007669"/>
    <property type="project" value="UniProtKB-SubCell"/>
</dbReference>
<evidence type="ECO:0000256" key="8">
    <source>
        <dbReference type="ARBA" id="ARBA00023015"/>
    </source>
</evidence>
<dbReference type="InterPro" id="IPR013087">
    <property type="entry name" value="Znf_C2H2_type"/>
</dbReference>
<evidence type="ECO:0000313" key="15">
    <source>
        <dbReference type="Proteomes" id="UP001566132"/>
    </source>
</evidence>
<dbReference type="PANTHER" id="PTHR24409">
    <property type="entry name" value="ZINC FINGER PROTEIN 142"/>
    <property type="match status" value="1"/>
</dbReference>
<evidence type="ECO:0000256" key="4">
    <source>
        <dbReference type="ARBA" id="ARBA00022723"/>
    </source>
</evidence>
<dbReference type="Gene3D" id="3.30.160.60">
    <property type="entry name" value="Classic Zinc Finger"/>
    <property type="match status" value="7"/>
</dbReference>
<evidence type="ECO:0000256" key="11">
    <source>
        <dbReference type="ARBA" id="ARBA00023242"/>
    </source>
</evidence>
<dbReference type="FunFam" id="3.30.160.60:FF:002288">
    <property type="entry name" value="Zinc finger protein 700"/>
    <property type="match status" value="1"/>
</dbReference>
<dbReference type="FunFam" id="3.30.160.60:FF:000446">
    <property type="entry name" value="Zinc finger protein"/>
    <property type="match status" value="1"/>
</dbReference>
<dbReference type="EMBL" id="JBDJPC010000001">
    <property type="protein sequence ID" value="KAL1517645.1"/>
    <property type="molecule type" value="Genomic_DNA"/>
</dbReference>
<evidence type="ECO:0000256" key="3">
    <source>
        <dbReference type="ARBA" id="ARBA00006991"/>
    </source>
</evidence>
<feature type="domain" description="C2H2-type" evidence="13">
    <location>
        <begin position="247"/>
        <end position="274"/>
    </location>
</feature>
<feature type="domain" description="C2H2-type" evidence="13">
    <location>
        <begin position="153"/>
        <end position="182"/>
    </location>
</feature>
<comment type="function">
    <text evidence="1">May be involved in transcriptional regulation.</text>
</comment>
<keyword evidence="15" id="KW-1185">Reference proteome</keyword>
<dbReference type="GO" id="GO:0030674">
    <property type="term" value="F:protein-macromolecule adaptor activity"/>
    <property type="evidence" value="ECO:0007669"/>
    <property type="project" value="UniProtKB-ARBA"/>
</dbReference>
<dbReference type="InterPro" id="IPR036236">
    <property type="entry name" value="Znf_C2H2_sf"/>
</dbReference>
<dbReference type="AlphaFoldDB" id="A0ABD1FEF7"/>
<dbReference type="FunFam" id="3.30.160.60:FF:000100">
    <property type="entry name" value="Zinc finger 45-like"/>
    <property type="match status" value="1"/>
</dbReference>
<keyword evidence="9" id="KW-0238">DNA-binding</keyword>
<feature type="domain" description="C2H2-type" evidence="13">
    <location>
        <begin position="219"/>
        <end position="246"/>
    </location>
</feature>
<dbReference type="Pfam" id="PF00096">
    <property type="entry name" value="zf-C2H2"/>
    <property type="match status" value="3"/>
</dbReference>
<keyword evidence="8" id="KW-0805">Transcription regulation</keyword>
<dbReference type="FunFam" id="3.30.160.60:FF:000688">
    <property type="entry name" value="zinc finger protein 197 isoform X1"/>
    <property type="match status" value="1"/>
</dbReference>
<dbReference type="FunFam" id="3.30.160.60:FF:002343">
    <property type="entry name" value="Zinc finger protein 33A"/>
    <property type="match status" value="1"/>
</dbReference>
<protein>
    <recommendedName>
        <fullName evidence="13">C2H2-type domain-containing protein</fullName>
    </recommendedName>
</protein>
<evidence type="ECO:0000256" key="7">
    <source>
        <dbReference type="ARBA" id="ARBA00022833"/>
    </source>
</evidence>
<dbReference type="GO" id="GO:0006355">
    <property type="term" value="P:regulation of DNA-templated transcription"/>
    <property type="evidence" value="ECO:0007669"/>
    <property type="project" value="UniProtKB-ARBA"/>
</dbReference>
<evidence type="ECO:0000256" key="9">
    <source>
        <dbReference type="ARBA" id="ARBA00023125"/>
    </source>
</evidence>
<feature type="domain" description="C2H2-type" evidence="13">
    <location>
        <begin position="191"/>
        <end position="218"/>
    </location>
</feature>
<comment type="caution">
    <text evidence="14">The sequence shown here is derived from an EMBL/GenBank/DDBJ whole genome shotgun (WGS) entry which is preliminary data.</text>
</comment>
<keyword evidence="5" id="KW-0677">Repeat</keyword>
<dbReference type="SMART" id="SM00355">
    <property type="entry name" value="ZnF_C2H2"/>
    <property type="match status" value="10"/>
</dbReference>
<dbReference type="GO" id="GO:0008270">
    <property type="term" value="F:zinc ion binding"/>
    <property type="evidence" value="ECO:0007669"/>
    <property type="project" value="UniProtKB-KW"/>
</dbReference>
<feature type="domain" description="C2H2-type" evidence="13">
    <location>
        <begin position="91"/>
        <end position="118"/>
    </location>
</feature>
<comment type="similarity">
    <text evidence="3">Belongs to the krueppel C2H2-type zinc-finger protein family.</text>
</comment>
<evidence type="ECO:0000259" key="13">
    <source>
        <dbReference type="PROSITE" id="PS50157"/>
    </source>
</evidence>
<evidence type="ECO:0000256" key="10">
    <source>
        <dbReference type="ARBA" id="ARBA00023163"/>
    </source>
</evidence>
<feature type="domain" description="C2H2-type" evidence="13">
    <location>
        <begin position="275"/>
        <end position="295"/>
    </location>
</feature>
<evidence type="ECO:0000256" key="5">
    <source>
        <dbReference type="ARBA" id="ARBA00022737"/>
    </source>
</evidence>
<proteinExistence type="inferred from homology"/>
<evidence type="ECO:0000256" key="2">
    <source>
        <dbReference type="ARBA" id="ARBA00004123"/>
    </source>
</evidence>
<dbReference type="Proteomes" id="UP001566132">
    <property type="component" value="Unassembled WGS sequence"/>
</dbReference>
<dbReference type="PROSITE" id="PS50157">
    <property type="entry name" value="ZINC_FINGER_C2H2_2"/>
    <property type="match status" value="7"/>
</dbReference>
<dbReference type="SUPFAM" id="SSF57667">
    <property type="entry name" value="beta-beta-alpha zinc fingers"/>
    <property type="match status" value="3"/>
</dbReference>
<dbReference type="GO" id="GO:0003677">
    <property type="term" value="F:DNA binding"/>
    <property type="evidence" value="ECO:0007669"/>
    <property type="project" value="UniProtKB-KW"/>
</dbReference>
<evidence type="ECO:0000256" key="12">
    <source>
        <dbReference type="PROSITE-ProRule" id="PRU00042"/>
    </source>
</evidence>
<keyword evidence="11" id="KW-0539">Nucleus</keyword>
<gene>
    <name evidence="14" type="ORF">ABEB36_001383</name>
</gene>
<evidence type="ECO:0000256" key="6">
    <source>
        <dbReference type="ARBA" id="ARBA00022771"/>
    </source>
</evidence>